<protein>
    <recommendedName>
        <fullName evidence="6">Diacylglycerol kinase accessory domain-containing protein</fullName>
    </recommendedName>
</protein>
<accession>A0ABV0SFY3</accession>
<keyword evidence="2" id="KW-0547">Nucleotide-binding</keyword>
<evidence type="ECO:0000259" key="6">
    <source>
        <dbReference type="SMART" id="SM00045"/>
    </source>
</evidence>
<dbReference type="PANTHER" id="PTHR11255">
    <property type="entry name" value="DIACYLGLYCEROL KINASE"/>
    <property type="match status" value="1"/>
</dbReference>
<comment type="caution">
    <text evidence="7">The sequence shown here is derived from an EMBL/GenBank/DDBJ whole genome shotgun (WGS) entry which is preliminary data.</text>
</comment>
<keyword evidence="8" id="KW-1185">Reference proteome</keyword>
<feature type="compositionally biased region" description="Acidic residues" evidence="5">
    <location>
        <begin position="72"/>
        <end position="82"/>
    </location>
</feature>
<keyword evidence="4" id="KW-0067">ATP-binding</keyword>
<dbReference type="PANTHER" id="PTHR11255:SF30">
    <property type="entry name" value="DIACYLGLYCEROL KINASE DELTA"/>
    <property type="match status" value="1"/>
</dbReference>
<keyword evidence="1" id="KW-0808">Transferase</keyword>
<feature type="non-terminal residue" evidence="7">
    <location>
        <position position="1"/>
    </location>
</feature>
<dbReference type="InterPro" id="IPR000756">
    <property type="entry name" value="Diacylglycerol_kin_accessory"/>
</dbReference>
<gene>
    <name evidence="7" type="ORF">XENOCAPTIV_016380</name>
</gene>
<reference evidence="7 8" key="1">
    <citation type="submission" date="2021-06" db="EMBL/GenBank/DDBJ databases">
        <authorList>
            <person name="Palmer J.M."/>
        </authorList>
    </citation>
    <scope>NUCLEOTIDE SEQUENCE [LARGE SCALE GENOMIC DNA]</scope>
    <source>
        <strain evidence="7 8">XC_2019</strain>
        <tissue evidence="7">Muscle</tissue>
    </source>
</reference>
<evidence type="ECO:0000256" key="1">
    <source>
        <dbReference type="ARBA" id="ARBA00022679"/>
    </source>
</evidence>
<feature type="domain" description="Diacylglycerol kinase accessory" evidence="6">
    <location>
        <begin position="134"/>
        <end position="221"/>
    </location>
</feature>
<dbReference type="SUPFAM" id="SSF111331">
    <property type="entry name" value="NAD kinase/diacylglycerol kinase-like"/>
    <property type="match status" value="1"/>
</dbReference>
<organism evidence="7 8">
    <name type="scientific">Xenoophorus captivus</name>
    <dbReference type="NCBI Taxonomy" id="1517983"/>
    <lineage>
        <taxon>Eukaryota</taxon>
        <taxon>Metazoa</taxon>
        <taxon>Chordata</taxon>
        <taxon>Craniata</taxon>
        <taxon>Vertebrata</taxon>
        <taxon>Euteleostomi</taxon>
        <taxon>Actinopterygii</taxon>
        <taxon>Neopterygii</taxon>
        <taxon>Teleostei</taxon>
        <taxon>Neoteleostei</taxon>
        <taxon>Acanthomorphata</taxon>
        <taxon>Ovalentaria</taxon>
        <taxon>Atherinomorphae</taxon>
        <taxon>Cyprinodontiformes</taxon>
        <taxon>Goodeidae</taxon>
        <taxon>Xenoophorus</taxon>
    </lineage>
</organism>
<evidence type="ECO:0000256" key="4">
    <source>
        <dbReference type="ARBA" id="ARBA00022840"/>
    </source>
</evidence>
<evidence type="ECO:0000313" key="8">
    <source>
        <dbReference type="Proteomes" id="UP001434883"/>
    </source>
</evidence>
<dbReference type="SMART" id="SM00045">
    <property type="entry name" value="DAGKa"/>
    <property type="match status" value="1"/>
</dbReference>
<dbReference type="EMBL" id="JAHRIN010079021">
    <property type="protein sequence ID" value="MEQ2219346.1"/>
    <property type="molecule type" value="Genomic_DNA"/>
</dbReference>
<feature type="compositionally biased region" description="Low complexity" evidence="5">
    <location>
        <begin position="86"/>
        <end position="102"/>
    </location>
</feature>
<sequence>VQQILTYEDSVAAHLTKILTSDQHSVVISSAKVLCETVKDFVARVAVDEQNAQTQQQHMFTVGRTEQQVGLVEEEEEEDGEEDKTSLQSSFSSKQRSSRRGSLSSGSVVSRLLVNADPFSCDADNMDCYTEKCVMNNYFGIGLDAKITLDFNNKRDEHPEKCRSRTKNMMWYGVLGTKELLHRTYKNLEQRVLLEVRTRTTVRRGGCNRLQVSLSVFSVSAAV</sequence>
<keyword evidence="3" id="KW-0418">Kinase</keyword>
<name>A0ABV0SFY3_9TELE</name>
<dbReference type="InterPro" id="IPR016064">
    <property type="entry name" value="NAD/diacylglycerol_kinase_sf"/>
</dbReference>
<dbReference type="InterPro" id="IPR037607">
    <property type="entry name" value="DGK"/>
</dbReference>
<evidence type="ECO:0000256" key="2">
    <source>
        <dbReference type="ARBA" id="ARBA00022741"/>
    </source>
</evidence>
<evidence type="ECO:0000256" key="3">
    <source>
        <dbReference type="ARBA" id="ARBA00022777"/>
    </source>
</evidence>
<evidence type="ECO:0000313" key="7">
    <source>
        <dbReference type="EMBL" id="MEQ2219346.1"/>
    </source>
</evidence>
<proteinExistence type="predicted"/>
<feature type="region of interest" description="Disordered" evidence="5">
    <location>
        <begin position="70"/>
        <end position="102"/>
    </location>
</feature>
<dbReference type="Pfam" id="PF00609">
    <property type="entry name" value="DAGK_acc"/>
    <property type="match status" value="1"/>
</dbReference>
<dbReference type="Proteomes" id="UP001434883">
    <property type="component" value="Unassembled WGS sequence"/>
</dbReference>
<evidence type="ECO:0000256" key="5">
    <source>
        <dbReference type="SAM" id="MobiDB-lite"/>
    </source>
</evidence>